<keyword evidence="2" id="KW-0547">Nucleotide-binding</keyword>
<dbReference type="InterPro" id="IPR003593">
    <property type="entry name" value="AAA+_ATPase"/>
</dbReference>
<evidence type="ECO:0000313" key="5">
    <source>
        <dbReference type="EMBL" id="TCP64181.1"/>
    </source>
</evidence>
<keyword evidence="3 5" id="KW-0067">ATP-binding</keyword>
<proteinExistence type="predicted"/>
<evidence type="ECO:0000256" key="2">
    <source>
        <dbReference type="ARBA" id="ARBA00022741"/>
    </source>
</evidence>
<feature type="domain" description="ABC transporter" evidence="4">
    <location>
        <begin position="22"/>
        <end position="254"/>
    </location>
</feature>
<dbReference type="RefSeq" id="WP_243116836.1">
    <property type="nucleotide sequence ID" value="NZ_JAOQNU010000011.1"/>
</dbReference>
<gene>
    <name evidence="5" type="ORF">EDD73_11133</name>
</gene>
<dbReference type="Pfam" id="PF00005">
    <property type="entry name" value="ABC_tran"/>
    <property type="match status" value="1"/>
</dbReference>
<dbReference type="SUPFAM" id="SSF52540">
    <property type="entry name" value="P-loop containing nucleoside triphosphate hydrolases"/>
    <property type="match status" value="1"/>
</dbReference>
<dbReference type="InterPro" id="IPR027417">
    <property type="entry name" value="P-loop_NTPase"/>
</dbReference>
<dbReference type="PANTHER" id="PTHR42788:SF13">
    <property type="entry name" value="ALIPHATIC SULFONATES IMPORT ATP-BINDING PROTEIN SSUB"/>
    <property type="match status" value="1"/>
</dbReference>
<dbReference type="Proteomes" id="UP000294813">
    <property type="component" value="Unassembled WGS sequence"/>
</dbReference>
<accession>A0A4R2RW47</accession>
<keyword evidence="1" id="KW-0813">Transport</keyword>
<keyword evidence="6" id="KW-1185">Reference proteome</keyword>
<protein>
    <submittedName>
        <fullName evidence="5">NitT/TauT family transport system ATP-binding protein</fullName>
    </submittedName>
</protein>
<comment type="caution">
    <text evidence="5">The sequence shown here is derived from an EMBL/GenBank/DDBJ whole genome shotgun (WGS) entry which is preliminary data.</text>
</comment>
<dbReference type="InterPro" id="IPR050166">
    <property type="entry name" value="ABC_transporter_ATP-bind"/>
</dbReference>
<dbReference type="InterPro" id="IPR017871">
    <property type="entry name" value="ABC_transporter-like_CS"/>
</dbReference>
<dbReference type="EMBL" id="SLXT01000011">
    <property type="protein sequence ID" value="TCP64181.1"/>
    <property type="molecule type" value="Genomic_DNA"/>
</dbReference>
<reference evidence="5 6" key="1">
    <citation type="submission" date="2019-03" db="EMBL/GenBank/DDBJ databases">
        <title>Genomic Encyclopedia of Type Strains, Phase IV (KMG-IV): sequencing the most valuable type-strain genomes for metagenomic binning, comparative biology and taxonomic classification.</title>
        <authorList>
            <person name="Goeker M."/>
        </authorList>
    </citation>
    <scope>NUCLEOTIDE SEQUENCE [LARGE SCALE GENOMIC DNA]</scope>
    <source>
        <strain evidence="5 6">DSM 11170</strain>
    </source>
</reference>
<sequence>MNNVKKVSPEAELDPRSRDLVFQMRGVSKSFPTPEGPLRLVLDDVNLDIQQGEFVCLLGPSGCGKTTVMNLLARFITPTSGTLLVHGEPLVAPNPKHVTIFQEHGLFPWRTVIDNVAFGVQAQGASKSDAREKAIKYLELVGLQEVATLFPHQLSGGMRQRVAIARALAVEPEVIFMDEPFSALDAFTRYRLQDEMLRIWQDQKTTIIFVTHDIDEAVYLGQKVVVMAPNPGRIEMVLPMNIARPCERTDSQFLYYRREIFKAFQLVHEWAPEYAI</sequence>
<dbReference type="CDD" id="cd03293">
    <property type="entry name" value="ABC_NrtD_SsuB_transporters"/>
    <property type="match status" value="1"/>
</dbReference>
<dbReference type="GO" id="GO:0005524">
    <property type="term" value="F:ATP binding"/>
    <property type="evidence" value="ECO:0007669"/>
    <property type="project" value="UniProtKB-KW"/>
</dbReference>
<dbReference type="Gene3D" id="3.40.50.300">
    <property type="entry name" value="P-loop containing nucleotide triphosphate hydrolases"/>
    <property type="match status" value="1"/>
</dbReference>
<evidence type="ECO:0000256" key="3">
    <source>
        <dbReference type="ARBA" id="ARBA00022840"/>
    </source>
</evidence>
<dbReference type="PROSITE" id="PS50893">
    <property type="entry name" value="ABC_TRANSPORTER_2"/>
    <property type="match status" value="1"/>
</dbReference>
<dbReference type="SMART" id="SM00382">
    <property type="entry name" value="AAA"/>
    <property type="match status" value="1"/>
</dbReference>
<name>A0A4R2RW47_9FIRM</name>
<evidence type="ECO:0000259" key="4">
    <source>
        <dbReference type="PROSITE" id="PS50893"/>
    </source>
</evidence>
<dbReference type="GO" id="GO:0016887">
    <property type="term" value="F:ATP hydrolysis activity"/>
    <property type="evidence" value="ECO:0007669"/>
    <property type="project" value="InterPro"/>
</dbReference>
<dbReference type="PROSITE" id="PS00211">
    <property type="entry name" value="ABC_TRANSPORTER_1"/>
    <property type="match status" value="1"/>
</dbReference>
<organism evidence="5 6">
    <name type="scientific">Heliophilum fasciatum</name>
    <dbReference type="NCBI Taxonomy" id="35700"/>
    <lineage>
        <taxon>Bacteria</taxon>
        <taxon>Bacillati</taxon>
        <taxon>Bacillota</taxon>
        <taxon>Clostridia</taxon>
        <taxon>Eubacteriales</taxon>
        <taxon>Heliobacteriaceae</taxon>
        <taxon>Heliophilum</taxon>
    </lineage>
</organism>
<dbReference type="AlphaFoldDB" id="A0A4R2RW47"/>
<dbReference type="InterPro" id="IPR003439">
    <property type="entry name" value="ABC_transporter-like_ATP-bd"/>
</dbReference>
<evidence type="ECO:0000313" key="6">
    <source>
        <dbReference type="Proteomes" id="UP000294813"/>
    </source>
</evidence>
<dbReference type="PANTHER" id="PTHR42788">
    <property type="entry name" value="TAURINE IMPORT ATP-BINDING PROTEIN-RELATED"/>
    <property type="match status" value="1"/>
</dbReference>
<evidence type="ECO:0000256" key="1">
    <source>
        <dbReference type="ARBA" id="ARBA00022448"/>
    </source>
</evidence>